<organism evidence="1 2">
    <name type="scientific">Photobacterium gaetbulicola</name>
    <dbReference type="NCBI Taxonomy" id="1295392"/>
    <lineage>
        <taxon>Bacteria</taxon>
        <taxon>Pseudomonadati</taxon>
        <taxon>Pseudomonadota</taxon>
        <taxon>Gammaproteobacteria</taxon>
        <taxon>Vibrionales</taxon>
        <taxon>Vibrionaceae</taxon>
        <taxon>Photobacterium</taxon>
    </lineage>
</organism>
<reference evidence="1 2" key="1">
    <citation type="submission" date="2014-12" db="EMBL/GenBank/DDBJ databases">
        <title>Genome sequencing of Photobacterium gaetbulicola AD005a.</title>
        <authorList>
            <person name="Adrian T.G.S."/>
            <person name="Chan K.G."/>
        </authorList>
    </citation>
    <scope>NUCLEOTIDE SEQUENCE [LARGE SCALE GENOMIC DNA]</scope>
    <source>
        <strain evidence="1 2">AD005a</strain>
    </source>
</reference>
<gene>
    <name evidence="1" type="ORF">RJ45_22620</name>
</gene>
<dbReference type="SUPFAM" id="SSF56935">
    <property type="entry name" value="Porins"/>
    <property type="match status" value="1"/>
</dbReference>
<comment type="caution">
    <text evidence="1">The sequence shown here is derived from an EMBL/GenBank/DDBJ whole genome shotgun (WGS) entry which is preliminary data.</text>
</comment>
<protein>
    <submittedName>
        <fullName evidence="1">Uncharacterized protein</fullName>
    </submittedName>
</protein>
<dbReference type="AlphaFoldDB" id="A0A0B9G948"/>
<dbReference type="Proteomes" id="UP000031278">
    <property type="component" value="Unassembled WGS sequence"/>
</dbReference>
<evidence type="ECO:0000313" key="2">
    <source>
        <dbReference type="Proteomes" id="UP000031278"/>
    </source>
</evidence>
<accession>A0A0B9G948</accession>
<proteinExistence type="predicted"/>
<dbReference type="RefSeq" id="WP_039467922.1">
    <property type="nucleotide sequence ID" value="NZ_JWLZ01000201.1"/>
</dbReference>
<dbReference type="EMBL" id="JWLZ01000201">
    <property type="protein sequence ID" value="KHT61455.1"/>
    <property type="molecule type" value="Genomic_DNA"/>
</dbReference>
<evidence type="ECO:0000313" key="1">
    <source>
        <dbReference type="EMBL" id="KHT61455.1"/>
    </source>
</evidence>
<sequence>MWRIAALSGLLIGAITVPQVQASDWYLEPRLSVAASSRLHGSETLTSQVNAAGLKFEYFGEALTLNFDGEMQYDAVFDWTNQYSRKARDEYATRLWLDEAFLSWGWADWFIYLGFQKVVWGEADDLRVTDVVNPLDLKDFVLFDIDDYRIAQPMLRTESTLGDWDVELLWLFDFEPNQFAASGSEFAMPALDGVPLDESHGSEFGFRLSTILFDADTSFYAFAGYQDDPVFIAERQQVVGKYYDQRMLGNSLSFSLGDFVMRTELAWFYQQSYGTASFAREKHNTTQGLLGIDYLYRDWLITGQVSDRYISGWSDELAVPKSDAIYTLSAEGSLMASKLTARVAASYADANGGGGLYQVKLAYIPTSTWKLQLNVDLLNGNENNFFGQYKNNDRIWVSTTYYL</sequence>
<name>A0A0B9G948_9GAMM</name>